<comment type="caution">
    <text evidence="2">The sequence shown here is derived from an EMBL/GenBank/DDBJ whole genome shotgun (WGS) entry which is preliminary data.</text>
</comment>
<proteinExistence type="predicted"/>
<reference evidence="2" key="1">
    <citation type="submission" date="2023-10" db="EMBL/GenBank/DDBJ databases">
        <title>Genome assembly of Pristionchus species.</title>
        <authorList>
            <person name="Yoshida K."/>
            <person name="Sommer R.J."/>
        </authorList>
    </citation>
    <scope>NUCLEOTIDE SEQUENCE</scope>
    <source>
        <strain evidence="2">RS5133</strain>
    </source>
</reference>
<dbReference type="Proteomes" id="UP001432322">
    <property type="component" value="Unassembled WGS sequence"/>
</dbReference>
<dbReference type="EMBL" id="BTSY01000007">
    <property type="protein sequence ID" value="GMT35160.1"/>
    <property type="molecule type" value="Genomic_DNA"/>
</dbReference>
<keyword evidence="1" id="KW-1133">Transmembrane helix</keyword>
<keyword evidence="1" id="KW-0472">Membrane</keyword>
<organism evidence="2 3">
    <name type="scientific">Pristionchus fissidentatus</name>
    <dbReference type="NCBI Taxonomy" id="1538716"/>
    <lineage>
        <taxon>Eukaryota</taxon>
        <taxon>Metazoa</taxon>
        <taxon>Ecdysozoa</taxon>
        <taxon>Nematoda</taxon>
        <taxon>Chromadorea</taxon>
        <taxon>Rhabditida</taxon>
        <taxon>Rhabditina</taxon>
        <taxon>Diplogasteromorpha</taxon>
        <taxon>Diplogasteroidea</taxon>
        <taxon>Neodiplogasteridae</taxon>
        <taxon>Pristionchus</taxon>
    </lineage>
</organism>
<sequence>PFLPFSCLRFAGHGRMMSNVSTTLAPLLPSQLDNWDSPYHPVTQGVVWLIVSFLSLATIVGNAMVVMAYKIERNISKQVSNRYIVS</sequence>
<gene>
    <name evidence="2" type="ORF">PFISCL1PPCAC_26457</name>
</gene>
<feature type="non-terminal residue" evidence="2">
    <location>
        <position position="1"/>
    </location>
</feature>
<accession>A0AAV5WX03</accession>
<evidence type="ECO:0000256" key="1">
    <source>
        <dbReference type="SAM" id="Phobius"/>
    </source>
</evidence>
<feature type="transmembrane region" description="Helical" evidence="1">
    <location>
        <begin position="46"/>
        <end position="69"/>
    </location>
</feature>
<keyword evidence="3" id="KW-1185">Reference proteome</keyword>
<keyword evidence="1" id="KW-0812">Transmembrane</keyword>
<name>A0AAV5WX03_9BILA</name>
<evidence type="ECO:0000313" key="2">
    <source>
        <dbReference type="EMBL" id="GMT35160.1"/>
    </source>
</evidence>
<feature type="non-terminal residue" evidence="2">
    <location>
        <position position="86"/>
    </location>
</feature>
<evidence type="ECO:0000313" key="3">
    <source>
        <dbReference type="Proteomes" id="UP001432322"/>
    </source>
</evidence>
<protein>
    <submittedName>
        <fullName evidence="2">Uncharacterized protein</fullName>
    </submittedName>
</protein>
<dbReference type="AlphaFoldDB" id="A0AAV5WX03"/>